<protein>
    <submittedName>
        <fullName evidence="4">SWIM zinc finger family protein</fullName>
    </submittedName>
</protein>
<dbReference type="InterPro" id="IPR043746">
    <property type="entry name" value="DUF5691"/>
</dbReference>
<evidence type="ECO:0000256" key="2">
    <source>
        <dbReference type="SAM" id="MobiDB-lite"/>
    </source>
</evidence>
<keyword evidence="1" id="KW-0479">Metal-binding</keyword>
<dbReference type="GO" id="GO:0008270">
    <property type="term" value="F:zinc ion binding"/>
    <property type="evidence" value="ECO:0007669"/>
    <property type="project" value="UniProtKB-KW"/>
</dbReference>
<organism evidence="4 5">
    <name type="scientific">Nocardia aurantiaca</name>
    <dbReference type="NCBI Taxonomy" id="2675850"/>
    <lineage>
        <taxon>Bacteria</taxon>
        <taxon>Bacillati</taxon>
        <taxon>Actinomycetota</taxon>
        <taxon>Actinomycetes</taxon>
        <taxon>Mycobacteriales</taxon>
        <taxon>Nocardiaceae</taxon>
        <taxon>Nocardia</taxon>
    </lineage>
</organism>
<gene>
    <name evidence="4" type="ORF">GLP40_08365</name>
</gene>
<keyword evidence="1" id="KW-0862">Zinc</keyword>
<proteinExistence type="predicted"/>
<accession>A0A6I3KWD2</accession>
<evidence type="ECO:0000256" key="1">
    <source>
        <dbReference type="PROSITE-ProRule" id="PRU00325"/>
    </source>
</evidence>
<name>A0A6I3KWD2_9NOCA</name>
<reference evidence="4 5" key="1">
    <citation type="submission" date="2019-11" db="EMBL/GenBank/DDBJ databases">
        <title>Nocardia sp. nov. CT2-14 isolated from soil.</title>
        <authorList>
            <person name="Kanchanasin P."/>
            <person name="Tanasupawat S."/>
            <person name="Yuki M."/>
            <person name="Kudo T."/>
        </authorList>
    </citation>
    <scope>NUCLEOTIDE SEQUENCE [LARGE SCALE GENOMIC DNA]</scope>
    <source>
        <strain evidence="4 5">CT2-14</strain>
    </source>
</reference>
<dbReference type="Proteomes" id="UP000432464">
    <property type="component" value="Unassembled WGS sequence"/>
</dbReference>
<evidence type="ECO:0000313" key="5">
    <source>
        <dbReference type="Proteomes" id="UP000432464"/>
    </source>
</evidence>
<comment type="caution">
    <text evidence="4">The sequence shown here is derived from an EMBL/GenBank/DDBJ whole genome shotgun (WGS) entry which is preliminary data.</text>
</comment>
<dbReference type="PROSITE" id="PS50966">
    <property type="entry name" value="ZF_SWIM"/>
    <property type="match status" value="1"/>
</dbReference>
<keyword evidence="5" id="KW-1185">Reference proteome</keyword>
<dbReference type="RefSeq" id="WP_154787213.1">
    <property type="nucleotide sequence ID" value="NZ_WMBB01000003.1"/>
</dbReference>
<dbReference type="EMBL" id="WMBB01000003">
    <property type="protein sequence ID" value="MTE12785.1"/>
    <property type="molecule type" value="Genomic_DNA"/>
</dbReference>
<feature type="domain" description="SWIM-type" evidence="3">
    <location>
        <begin position="52"/>
        <end position="85"/>
    </location>
</feature>
<dbReference type="Pfam" id="PF18944">
    <property type="entry name" value="DUF5691"/>
    <property type="match status" value="1"/>
</dbReference>
<sequence>MTTAWTADHVGSLAPDAASLTAARKLRGKWSGTGVHDTALWGLCKGSGSRPYQTIVDLSGPAYKCTCPSRKFPCKHALSLLLSWSAGEVPAADTVADFAADWLSGRAARAAGQTAPEAKPARGAGATADQRRARVTAGLADLDTWLTDQVRTGLAQSDRSLRAFETVAARMVDAQAPGIAATLRQLPLATTHSDWPRLLLREYARLYVLATAHARLDGLSPGLRASVRTHIGYPTPADTVRAEPAVRDHWLVLGIRTTTEDGLYTRRVWLRGRASGRWALVVDHHYGSPAFPNDTPAPGFQVDASVHFYPGAAPLRALWGERHDDIPEPFTTVPLHTDRSLNAGAVRAAGQPGSIAAALTEQARALGADPFLRSWPVLLAEVVPVRGEKGWYVVESGGDALPMSTAEGEPWRLLGLSGGHPVTVLGEWTVDGLVPVAALAAGTMVDVVVAQGNPIPVRGGLEDAGSAELVSAALVGTARRQADMSGLASPVTAAATGLTGDPAAVLLESIALQDCFARGGVTATSAERSETAADDERSQLPAAAAARLIDMLADNSPFLDEWFALAGPRDFRAPDGLVSVLLDRAKALAPHREPLLRLAGARGRWLAAQHPGWRSLVRAAAEDESVWSHGRAAERRGWLAQLRRRDPAAARTALAGSWGKESGPGKAELLAVLADGLSLEDEALLETALDDRRAEVRRLAADLLGQLPESAFARRMADRASAWLSFGPRLVRPQLVTTGPGVLDDAARRDGVGDSFGYTAYRADGAPDLATGWLHRVVAATPLRHWERLLGSAEEAVRASMAEGVRGPMIAGWSDAALAQRNPEWARALFAAISGTDARDADTDKLRELFALQPETDQVRYLRGLDSSWLAEIESMLRAVPHPWPGPMAEHVLRLLTERAQLCADRPGAPSLVPGSYRTLFRAASAHFPVGVAGIVSGVARRCADPYWEQAFDQLAHDLIERKTMLEELQ</sequence>
<dbReference type="InterPro" id="IPR007527">
    <property type="entry name" value="Znf_SWIM"/>
</dbReference>
<evidence type="ECO:0000259" key="3">
    <source>
        <dbReference type="PROSITE" id="PS50966"/>
    </source>
</evidence>
<keyword evidence="1" id="KW-0863">Zinc-finger</keyword>
<dbReference type="Pfam" id="PF04434">
    <property type="entry name" value="SWIM"/>
    <property type="match status" value="1"/>
</dbReference>
<feature type="region of interest" description="Disordered" evidence="2">
    <location>
        <begin position="111"/>
        <end position="130"/>
    </location>
</feature>
<evidence type="ECO:0000313" key="4">
    <source>
        <dbReference type="EMBL" id="MTE12785.1"/>
    </source>
</evidence>
<dbReference type="AlphaFoldDB" id="A0A6I3KWD2"/>